<dbReference type="GO" id="GO:0015099">
    <property type="term" value="F:nickel cation transmembrane transporter activity"/>
    <property type="evidence" value="ECO:0007669"/>
    <property type="project" value="UniProtKB-UniRule"/>
</dbReference>
<dbReference type="GeneID" id="66544178"/>
<evidence type="ECO:0000313" key="18">
    <source>
        <dbReference type="Proteomes" id="UP000409545"/>
    </source>
</evidence>
<dbReference type="EMBL" id="AACGUZ010000014">
    <property type="protein sequence ID" value="EAK5104097.1"/>
    <property type="molecule type" value="Genomic_DNA"/>
</dbReference>
<dbReference type="KEGG" id="ccof:VC76_04165"/>
<sequence>MRAIFVLIFLALSNLYSCALCATYTPNVDVNLDFNMSNEKIKQVDISWEFSEEFFNVLLENYDFNYNDKFDPDELEIVKYTLLDYIKPKHFLTQFSFNGLEENINIKQFKNPKLQIKSPRLFFSYQVVLDMPIKDYNTFSIKIHDDGGFFNFNIKNQNSISLNSQNYIISSIDSSTASFEVYQGQLPQDVYIDNTPSPSPSKNFLEKLIEFNNTLFAHIKDILRKEFDFKSFLILLVISFAYGVFHASAPGHAKMLTSSYFLTHKSTPLKILYFVSRIGVIHILSAFLLVSVGVVLLEHLLKDVNNEAGFVLTKITSLFIIFIALFMISKKILSDKKQCCCAHHKSNEWGIILSAALVPCPGVVLLIVFAYEFSFWYALSSAIFITLGMCLVLFAFALGANQFYKSISHTKIRIFLEYFGLIVMFLFGLFLFINIKTNAL</sequence>
<evidence type="ECO:0000256" key="12">
    <source>
        <dbReference type="ARBA" id="ARBA00023285"/>
    </source>
</evidence>
<keyword evidence="8 13" id="KW-1133">Transmembrane helix</keyword>
<keyword evidence="3" id="KW-0171">Cobalt transport</keyword>
<organism evidence="16 18">
    <name type="scientific">Campylobacter coli</name>
    <dbReference type="NCBI Taxonomy" id="195"/>
    <lineage>
        <taxon>Bacteria</taxon>
        <taxon>Pseudomonadati</taxon>
        <taxon>Campylobacterota</taxon>
        <taxon>Epsilonproteobacteria</taxon>
        <taxon>Campylobacterales</taxon>
        <taxon>Campylobacteraceae</taxon>
        <taxon>Campylobacter</taxon>
    </lineage>
</organism>
<evidence type="ECO:0000313" key="15">
    <source>
        <dbReference type="EMBL" id="EAJ1076672.1"/>
    </source>
</evidence>
<evidence type="ECO:0000256" key="9">
    <source>
        <dbReference type="ARBA" id="ARBA00023065"/>
    </source>
</evidence>
<dbReference type="Proteomes" id="UP000409545">
    <property type="component" value="Unassembled WGS sequence"/>
</dbReference>
<keyword evidence="14" id="KW-0732">Signal</keyword>
<dbReference type="AlphaFoldDB" id="A0A1B3XA89"/>
<dbReference type="PANTHER" id="PTHR40659">
    <property type="entry name" value="NICKEL/COBALT EFFLUX SYSTEM RCNA"/>
    <property type="match status" value="1"/>
</dbReference>
<dbReference type="InterPro" id="IPR011541">
    <property type="entry name" value="Ni/Co_transpt_high_affinity"/>
</dbReference>
<keyword evidence="11 13" id="KW-0472">Membrane</keyword>
<evidence type="ECO:0000256" key="8">
    <source>
        <dbReference type="ARBA" id="ARBA00022989"/>
    </source>
</evidence>
<feature type="transmembrane region" description="Helical" evidence="13">
    <location>
        <begin position="271"/>
        <end position="296"/>
    </location>
</feature>
<keyword evidence="9" id="KW-0406">Ion transport</keyword>
<evidence type="ECO:0000313" key="16">
    <source>
        <dbReference type="EMBL" id="EAK5104097.1"/>
    </source>
</evidence>
<accession>A0A1B3XA89</accession>
<dbReference type="InterPro" id="IPR051224">
    <property type="entry name" value="NiCoT_RcnA"/>
</dbReference>
<dbReference type="GO" id="GO:0005886">
    <property type="term" value="C:plasma membrane"/>
    <property type="evidence" value="ECO:0007669"/>
    <property type="project" value="UniProtKB-SubCell"/>
</dbReference>
<dbReference type="GO" id="GO:0010045">
    <property type="term" value="P:response to nickel cation"/>
    <property type="evidence" value="ECO:0007669"/>
    <property type="project" value="TreeGrafter"/>
</dbReference>
<proteinExistence type="inferred from homology"/>
<keyword evidence="12" id="KW-0170">Cobalt</keyword>
<evidence type="ECO:0000256" key="1">
    <source>
        <dbReference type="ARBA" id="ARBA00002510"/>
    </source>
</evidence>
<dbReference type="Pfam" id="PF06226">
    <property type="entry name" value="DUF1007"/>
    <property type="match status" value="1"/>
</dbReference>
<dbReference type="GO" id="GO:0046583">
    <property type="term" value="F:monoatomic cation efflux transmembrane transporter activity"/>
    <property type="evidence" value="ECO:0007669"/>
    <property type="project" value="TreeGrafter"/>
</dbReference>
<comment type="caution">
    <text evidence="16">The sequence shown here is derived from an EMBL/GenBank/DDBJ whole genome shotgun (WGS) entry which is preliminary data.</text>
</comment>
<evidence type="ECO:0000256" key="2">
    <source>
        <dbReference type="ARBA" id="ARBA00004651"/>
    </source>
</evidence>
<feature type="chain" id="PRO_5044058038" description="Nickel/cobalt efflux system" evidence="14">
    <location>
        <begin position="23"/>
        <end position="440"/>
    </location>
</feature>
<dbReference type="GO" id="GO:0006824">
    <property type="term" value="P:cobalt ion transport"/>
    <property type="evidence" value="ECO:0007669"/>
    <property type="project" value="UniProtKB-KW"/>
</dbReference>
<evidence type="ECO:0000313" key="20">
    <source>
        <dbReference type="Proteomes" id="UP000557830"/>
    </source>
</evidence>
<evidence type="ECO:0000256" key="11">
    <source>
        <dbReference type="ARBA" id="ARBA00023136"/>
    </source>
</evidence>
<reference evidence="18 20" key="1">
    <citation type="submission" date="2018-05" db="EMBL/GenBank/DDBJ databases">
        <authorList>
            <consortium name="NARMS: The National Antimicrobial Resistance Monitoring System"/>
        </authorList>
    </citation>
    <scope>NUCLEOTIDE SEQUENCE [LARGE SCALE GENOMIC DNA]</scope>
    <source>
        <strain evidence="17 19">CVM N17C171</strain>
        <strain evidence="15 20">FSIS1609200</strain>
        <strain evidence="16 18">FSIS1711007</strain>
    </source>
</reference>
<protein>
    <recommendedName>
        <fullName evidence="13">Nickel/cobalt efflux system</fullName>
    </recommendedName>
</protein>
<evidence type="ECO:0000256" key="13">
    <source>
        <dbReference type="RuleBase" id="RU362101"/>
    </source>
</evidence>
<keyword evidence="5" id="KW-1003">Cell membrane</keyword>
<dbReference type="EMBL" id="AABUYW010000005">
    <property type="protein sequence ID" value="EAJ1076672.1"/>
    <property type="molecule type" value="Genomic_DNA"/>
</dbReference>
<feature type="transmembrane region" description="Helical" evidence="13">
    <location>
        <begin position="308"/>
        <end position="328"/>
    </location>
</feature>
<evidence type="ECO:0000256" key="7">
    <source>
        <dbReference type="ARBA" id="ARBA00022692"/>
    </source>
</evidence>
<dbReference type="OrthoDB" id="9812956at2"/>
<evidence type="ECO:0000313" key="17">
    <source>
        <dbReference type="EMBL" id="EAL9205118.1"/>
    </source>
</evidence>
<feature type="signal peptide" evidence="14">
    <location>
        <begin position="1"/>
        <end position="22"/>
    </location>
</feature>
<evidence type="ECO:0000256" key="10">
    <source>
        <dbReference type="ARBA" id="ARBA00023112"/>
    </source>
</evidence>
<evidence type="ECO:0000256" key="6">
    <source>
        <dbReference type="ARBA" id="ARBA00022596"/>
    </source>
</evidence>
<dbReference type="STRING" id="195.ATE51_01924"/>
<gene>
    <name evidence="16" type="ORF">B9Q54_07455</name>
    <name evidence="15" type="ORF">BU953_03425</name>
    <name evidence="17" type="ORF">DYU70_08160</name>
</gene>
<evidence type="ECO:0000256" key="3">
    <source>
        <dbReference type="ARBA" id="ARBA00022426"/>
    </source>
</evidence>
<keyword evidence="6" id="KW-0533">Nickel</keyword>
<keyword evidence="10" id="KW-0921">Nickel transport</keyword>
<comment type="function">
    <text evidence="1">Efflux system for nickel and cobalt.</text>
</comment>
<feature type="transmembrane region" description="Helical" evidence="13">
    <location>
        <begin position="349"/>
        <end position="371"/>
    </location>
</feature>
<feature type="transmembrane region" description="Helical" evidence="13">
    <location>
        <begin position="412"/>
        <end position="435"/>
    </location>
</feature>
<dbReference type="Proteomes" id="UP000557830">
    <property type="component" value="Unassembled WGS sequence"/>
</dbReference>
<name>A0A1B3XA89_CAMCO</name>
<evidence type="ECO:0000256" key="4">
    <source>
        <dbReference type="ARBA" id="ARBA00022448"/>
    </source>
</evidence>
<dbReference type="EMBL" id="AACSIE010000010">
    <property type="protein sequence ID" value="EAL9205118.1"/>
    <property type="molecule type" value="Genomic_DNA"/>
</dbReference>
<dbReference type="Proteomes" id="UP000411403">
    <property type="component" value="Unassembled WGS sequence"/>
</dbReference>
<evidence type="ECO:0000256" key="5">
    <source>
        <dbReference type="ARBA" id="ARBA00022475"/>
    </source>
</evidence>
<dbReference type="Pfam" id="PF03824">
    <property type="entry name" value="NicO"/>
    <property type="match status" value="1"/>
</dbReference>
<keyword evidence="7 13" id="KW-0812">Transmembrane</keyword>
<dbReference type="InterPro" id="IPR010412">
    <property type="entry name" value="DUF1007"/>
</dbReference>
<dbReference type="PANTHER" id="PTHR40659:SF1">
    <property type="entry name" value="NICKEL_COBALT EFFLUX SYSTEM RCNA"/>
    <property type="match status" value="1"/>
</dbReference>
<dbReference type="GO" id="GO:0032025">
    <property type="term" value="P:response to cobalt ion"/>
    <property type="evidence" value="ECO:0007669"/>
    <property type="project" value="TreeGrafter"/>
</dbReference>
<comment type="subcellular location">
    <subcellularLocation>
        <location evidence="2 13">Cell membrane</location>
        <topology evidence="2 13">Multi-pass membrane protein</topology>
    </subcellularLocation>
</comment>
<evidence type="ECO:0000313" key="19">
    <source>
        <dbReference type="Proteomes" id="UP000411403"/>
    </source>
</evidence>
<evidence type="ECO:0000256" key="14">
    <source>
        <dbReference type="SAM" id="SignalP"/>
    </source>
</evidence>
<comment type="similarity">
    <text evidence="13">Belongs to the NiCoT transporter (TC 2.A.52) family.</text>
</comment>
<dbReference type="RefSeq" id="WP_002776816.1">
    <property type="nucleotide sequence ID" value="NZ_AANOQZ020000019.1"/>
</dbReference>
<keyword evidence="4 13" id="KW-0813">Transport</keyword>
<feature type="transmembrane region" description="Helical" evidence="13">
    <location>
        <begin position="232"/>
        <end position="250"/>
    </location>
</feature>
<feature type="transmembrane region" description="Helical" evidence="13">
    <location>
        <begin position="377"/>
        <end position="400"/>
    </location>
</feature>